<organism evidence="2 3">
    <name type="scientific">Dendrothele bispora (strain CBS 962.96)</name>
    <dbReference type="NCBI Taxonomy" id="1314807"/>
    <lineage>
        <taxon>Eukaryota</taxon>
        <taxon>Fungi</taxon>
        <taxon>Dikarya</taxon>
        <taxon>Basidiomycota</taxon>
        <taxon>Agaricomycotina</taxon>
        <taxon>Agaricomycetes</taxon>
        <taxon>Agaricomycetidae</taxon>
        <taxon>Agaricales</taxon>
        <taxon>Agaricales incertae sedis</taxon>
        <taxon>Dendrothele</taxon>
    </lineage>
</organism>
<dbReference type="Proteomes" id="UP000297245">
    <property type="component" value="Unassembled WGS sequence"/>
</dbReference>
<feature type="compositionally biased region" description="Low complexity" evidence="1">
    <location>
        <begin position="762"/>
        <end position="774"/>
    </location>
</feature>
<dbReference type="PANTHER" id="PTHR33096">
    <property type="entry name" value="CXC2 DOMAIN-CONTAINING PROTEIN"/>
    <property type="match status" value="1"/>
</dbReference>
<sequence length="807" mass="93113">MLIDVWTDNVEEKVAVFDSDYYQNASIIRQGYLPFNPLLNKSVVSLRTVELYHSLFMRCPRLGIQPFVRALCDLQGLPFKHYLSVQFSSAYDLFVQLFEAVRKEVQVVLGRHSPDWRMLNACPCCQYEVEGEEKLEIRMMIAVDGNNSLKRLERRDRPTEEGGVLGSSRERMDLRVGGGDYFLSTEEVDKWHESQWSAWPGFTPSNVKEEKNPCAERWSNMKDAKTKKEFGYFDVTGVFVGLCRHRFVLKILDMVRSGEQSKYVLAFLHHFMSACKDDRHARGLPEPEGELGCGYDIACNLLKLIARSPLAELAMEEKLHMLIGLLHAYAHNRPCQLKFLMLYINGAGIEDLEVCERFFSQSNALASVTRHSSKFHRPQSIANYAYHQDNFEAYANLSKFIIGNYKQCLGILASHSHVVDGLKSYGVRSVNTIFEWLEEERKFLESCEKTSTAETLTMAYYLALVELGKCREHLAAALWNHRQYAPPRPDGRREKDRTNALERAMCNEQEMEVKLIRDVQALEEALGIDPMDRWKEGSESWQKAEDMVNLHEYHKALERLEGLIIARLFELSRLNVAGTGYKMRQHIGHAMQTRSQAIQNALERHNQAAAALKPPRPQLQWKDVLEYSYLSEFDFLRHSRNDIQEALWAKPGPRVLASQFFKLLRAEEELVRLHVEIQRLFTYMEEEEGYLRKVIKKVYRTNPPLAWQIHLYAQERGRFNSLHRSRLHSIRRLEGFKKENDVFFKPGIGVKRQSLPDESLEPEGQGLEQELGLGANESDEEDVDDDDDEGEGEDMAEVVLGVANDEV</sequence>
<dbReference type="EMBL" id="ML179161">
    <property type="protein sequence ID" value="THU97173.1"/>
    <property type="molecule type" value="Genomic_DNA"/>
</dbReference>
<reference evidence="2 3" key="1">
    <citation type="journal article" date="2019" name="Nat. Ecol. Evol.">
        <title>Megaphylogeny resolves global patterns of mushroom evolution.</title>
        <authorList>
            <person name="Varga T."/>
            <person name="Krizsan K."/>
            <person name="Foldi C."/>
            <person name="Dima B."/>
            <person name="Sanchez-Garcia M."/>
            <person name="Sanchez-Ramirez S."/>
            <person name="Szollosi G.J."/>
            <person name="Szarkandi J.G."/>
            <person name="Papp V."/>
            <person name="Albert L."/>
            <person name="Andreopoulos W."/>
            <person name="Angelini C."/>
            <person name="Antonin V."/>
            <person name="Barry K.W."/>
            <person name="Bougher N.L."/>
            <person name="Buchanan P."/>
            <person name="Buyck B."/>
            <person name="Bense V."/>
            <person name="Catcheside P."/>
            <person name="Chovatia M."/>
            <person name="Cooper J."/>
            <person name="Damon W."/>
            <person name="Desjardin D."/>
            <person name="Finy P."/>
            <person name="Geml J."/>
            <person name="Haridas S."/>
            <person name="Hughes K."/>
            <person name="Justo A."/>
            <person name="Karasinski D."/>
            <person name="Kautmanova I."/>
            <person name="Kiss B."/>
            <person name="Kocsube S."/>
            <person name="Kotiranta H."/>
            <person name="LaButti K.M."/>
            <person name="Lechner B.E."/>
            <person name="Liimatainen K."/>
            <person name="Lipzen A."/>
            <person name="Lukacs Z."/>
            <person name="Mihaltcheva S."/>
            <person name="Morgado L.N."/>
            <person name="Niskanen T."/>
            <person name="Noordeloos M.E."/>
            <person name="Ohm R.A."/>
            <person name="Ortiz-Santana B."/>
            <person name="Ovrebo C."/>
            <person name="Racz N."/>
            <person name="Riley R."/>
            <person name="Savchenko A."/>
            <person name="Shiryaev A."/>
            <person name="Soop K."/>
            <person name="Spirin V."/>
            <person name="Szebenyi C."/>
            <person name="Tomsovsky M."/>
            <person name="Tulloss R.E."/>
            <person name="Uehling J."/>
            <person name="Grigoriev I.V."/>
            <person name="Vagvolgyi C."/>
            <person name="Papp T."/>
            <person name="Martin F.M."/>
            <person name="Miettinen O."/>
            <person name="Hibbett D.S."/>
            <person name="Nagy L.G."/>
        </authorList>
    </citation>
    <scope>NUCLEOTIDE SEQUENCE [LARGE SCALE GENOMIC DNA]</scope>
    <source>
        <strain evidence="2 3">CBS 962.96</strain>
    </source>
</reference>
<name>A0A4S8M602_DENBC</name>
<accession>A0A4S8M602</accession>
<gene>
    <name evidence="2" type="ORF">K435DRAFT_663150</name>
</gene>
<dbReference type="OrthoDB" id="3246730at2759"/>
<feature type="compositionally biased region" description="Acidic residues" evidence="1">
    <location>
        <begin position="777"/>
        <end position="795"/>
    </location>
</feature>
<proteinExistence type="predicted"/>
<dbReference type="AlphaFoldDB" id="A0A4S8M602"/>
<dbReference type="PANTHER" id="PTHR33096:SF1">
    <property type="entry name" value="CXC1-LIKE CYSTEINE CLUSTER ASSOCIATED WITH KDZ TRANSPOSASES DOMAIN-CONTAINING PROTEIN"/>
    <property type="match status" value="1"/>
</dbReference>
<evidence type="ECO:0000313" key="3">
    <source>
        <dbReference type="Proteomes" id="UP000297245"/>
    </source>
</evidence>
<evidence type="ECO:0000313" key="2">
    <source>
        <dbReference type="EMBL" id="THU97173.1"/>
    </source>
</evidence>
<feature type="region of interest" description="Disordered" evidence="1">
    <location>
        <begin position="753"/>
        <end position="795"/>
    </location>
</feature>
<evidence type="ECO:0008006" key="4">
    <source>
        <dbReference type="Google" id="ProtNLM"/>
    </source>
</evidence>
<protein>
    <recommendedName>
        <fullName evidence="4">CxC1-like cysteine cluster associated with KDZ transposases domain-containing protein</fullName>
    </recommendedName>
</protein>
<dbReference type="InterPro" id="IPR040521">
    <property type="entry name" value="KDZ"/>
</dbReference>
<dbReference type="Pfam" id="PF18758">
    <property type="entry name" value="KDZ"/>
    <property type="match status" value="1"/>
</dbReference>
<evidence type="ECO:0000256" key="1">
    <source>
        <dbReference type="SAM" id="MobiDB-lite"/>
    </source>
</evidence>
<keyword evidence="3" id="KW-1185">Reference proteome</keyword>